<dbReference type="PANTHER" id="PTHR30294:SF29">
    <property type="entry name" value="MULTIDRUG ABC TRANSPORTER PERMEASE YBHS-RELATED"/>
    <property type="match status" value="1"/>
</dbReference>
<organism evidence="8 9">
    <name type="scientific">Pectinatus haikarae</name>
    <dbReference type="NCBI Taxonomy" id="349096"/>
    <lineage>
        <taxon>Bacteria</taxon>
        <taxon>Bacillati</taxon>
        <taxon>Bacillota</taxon>
        <taxon>Negativicutes</taxon>
        <taxon>Selenomonadales</taxon>
        <taxon>Selenomonadaceae</taxon>
        <taxon>Pectinatus</taxon>
    </lineage>
</organism>
<dbReference type="Pfam" id="PF12698">
    <property type="entry name" value="ABC2_membrane_3"/>
    <property type="match status" value="1"/>
</dbReference>
<dbReference type="RefSeq" id="WP_432748929.1">
    <property type="nucleotide sequence ID" value="NZ_CP116940.1"/>
</dbReference>
<dbReference type="InterPro" id="IPR051449">
    <property type="entry name" value="ABC-2_transporter_component"/>
</dbReference>
<evidence type="ECO:0000256" key="6">
    <source>
        <dbReference type="SAM" id="Phobius"/>
    </source>
</evidence>
<accession>A0ABT9YB26</accession>
<evidence type="ECO:0000313" key="8">
    <source>
        <dbReference type="EMBL" id="MDQ0205027.1"/>
    </source>
</evidence>
<reference evidence="8 9" key="1">
    <citation type="submission" date="2023-07" db="EMBL/GenBank/DDBJ databases">
        <title>Genomic Encyclopedia of Type Strains, Phase IV (KMG-IV): sequencing the most valuable type-strain genomes for metagenomic binning, comparative biology and taxonomic classification.</title>
        <authorList>
            <person name="Goeker M."/>
        </authorList>
    </citation>
    <scope>NUCLEOTIDE SEQUENCE [LARGE SCALE GENOMIC DNA]</scope>
    <source>
        <strain evidence="8 9">DSM 16980</strain>
    </source>
</reference>
<evidence type="ECO:0000256" key="3">
    <source>
        <dbReference type="ARBA" id="ARBA00022692"/>
    </source>
</evidence>
<keyword evidence="9" id="KW-1185">Reference proteome</keyword>
<keyword evidence="4 6" id="KW-1133">Transmembrane helix</keyword>
<evidence type="ECO:0000256" key="2">
    <source>
        <dbReference type="ARBA" id="ARBA00022475"/>
    </source>
</evidence>
<keyword evidence="3 6" id="KW-0812">Transmembrane</keyword>
<evidence type="ECO:0000256" key="5">
    <source>
        <dbReference type="ARBA" id="ARBA00023136"/>
    </source>
</evidence>
<keyword evidence="2" id="KW-1003">Cell membrane</keyword>
<feature type="transmembrane region" description="Helical" evidence="6">
    <location>
        <begin position="175"/>
        <end position="194"/>
    </location>
</feature>
<comment type="caution">
    <text evidence="8">The sequence shown here is derived from an EMBL/GenBank/DDBJ whole genome shotgun (WGS) entry which is preliminary data.</text>
</comment>
<feature type="transmembrane region" description="Helical" evidence="6">
    <location>
        <begin position="147"/>
        <end position="168"/>
    </location>
</feature>
<proteinExistence type="predicted"/>
<evidence type="ECO:0000259" key="7">
    <source>
        <dbReference type="Pfam" id="PF12698"/>
    </source>
</evidence>
<sequence length="263" mass="30394">MTRLYHRRPYDFEWKFVYRDFFIGSTVQLYASEIISTYNSKILEPGTYLPINFSTRILYNPTSSYSSFILPGLVTNSIQISLLLSACLAFVREFDSKTLWTSYSLLTIITGKLILYWFLSILAGSIGSVICINFFNIAMRGNFMDILLIYSAFSFVICNFAFFISALAVNHRQPISPLVLLYIMPSFIYSGYTWPDIAKPMFVYIYSRFLPMTYTADTVRDIMLIGFSNDLYKNSIILYLSGIVLMIATVFVCRRRNNKKNND</sequence>
<keyword evidence="5 6" id="KW-0472">Membrane</keyword>
<dbReference type="EMBL" id="JAUSUE010000026">
    <property type="protein sequence ID" value="MDQ0205027.1"/>
    <property type="molecule type" value="Genomic_DNA"/>
</dbReference>
<feature type="domain" description="ABC-2 type transporter transmembrane" evidence="7">
    <location>
        <begin position="34"/>
        <end position="250"/>
    </location>
</feature>
<dbReference type="InterPro" id="IPR013525">
    <property type="entry name" value="ABC2_TM"/>
</dbReference>
<dbReference type="Proteomes" id="UP001239167">
    <property type="component" value="Unassembled WGS sequence"/>
</dbReference>
<gene>
    <name evidence="8" type="ORF">J2S01_002764</name>
</gene>
<dbReference type="PANTHER" id="PTHR30294">
    <property type="entry name" value="MEMBRANE COMPONENT OF ABC TRANSPORTER YHHJ-RELATED"/>
    <property type="match status" value="1"/>
</dbReference>
<protein>
    <submittedName>
        <fullName evidence="8">ABC-type multidrug transport system permease subunit</fullName>
    </submittedName>
</protein>
<name>A0ABT9YB26_9FIRM</name>
<evidence type="ECO:0000256" key="4">
    <source>
        <dbReference type="ARBA" id="ARBA00022989"/>
    </source>
</evidence>
<comment type="subcellular location">
    <subcellularLocation>
        <location evidence="1">Cell membrane</location>
        <topology evidence="1">Multi-pass membrane protein</topology>
    </subcellularLocation>
</comment>
<feature type="transmembrane region" description="Helical" evidence="6">
    <location>
        <begin position="113"/>
        <end position="135"/>
    </location>
</feature>
<feature type="transmembrane region" description="Helical" evidence="6">
    <location>
        <begin position="236"/>
        <end position="253"/>
    </location>
</feature>
<evidence type="ECO:0000256" key="1">
    <source>
        <dbReference type="ARBA" id="ARBA00004651"/>
    </source>
</evidence>
<evidence type="ECO:0000313" key="9">
    <source>
        <dbReference type="Proteomes" id="UP001239167"/>
    </source>
</evidence>